<accession>A0ABD5MP23</accession>
<dbReference type="AlphaFoldDB" id="A0ABD5MP23"/>
<evidence type="ECO:0000313" key="2">
    <source>
        <dbReference type="Proteomes" id="UP001589595"/>
    </source>
</evidence>
<reference evidence="1" key="1">
    <citation type="submission" date="2024-09" db="EMBL/GenBank/DDBJ databases">
        <authorList>
            <person name="Sun Q."/>
        </authorList>
    </citation>
    <scope>NUCLEOTIDE SEQUENCE [LARGE SCALE GENOMIC DNA]</scope>
    <source>
        <strain evidence="1">JCM 31273</strain>
    </source>
</reference>
<sequence length="222" mass="25351">MTESDLSGHQKERKIVRVMRTYDLDHLEVQLVNRWTGTGEEQFTIRELARWFNVRVVERAMEEHGVSFDGLVPDPETVYDAIDADDPDEHQERVLEALRDSGFPVDDLAEDLPHWRSVYAWLTEDKEVEGGNTREPLTPQRGQERIDKLLSRVERVSDSTLSQLARNRDGEVPDAEVSVRLRVKCSECEHTCVHREWIQAGGCPSCTDSTWDSSSGDSNPDS</sequence>
<comment type="caution">
    <text evidence="1">The sequence shown here is derived from an EMBL/GenBank/DDBJ whole genome shotgun (WGS) entry which is preliminary data.</text>
</comment>
<evidence type="ECO:0000313" key="1">
    <source>
        <dbReference type="EMBL" id="MFB9825586.1"/>
    </source>
</evidence>
<protein>
    <submittedName>
        <fullName evidence="1">Rod-determining factor RdfA</fullName>
    </submittedName>
</protein>
<dbReference type="Pfam" id="PF21811">
    <property type="entry name" value="RdfA"/>
    <property type="match status" value="1"/>
</dbReference>
<gene>
    <name evidence="1" type="primary">rdfA</name>
    <name evidence="1" type="ORF">ACFFOL_15560</name>
</gene>
<name>A0ABD5MP23_9EURY</name>
<dbReference type="GeneID" id="67211564"/>
<dbReference type="EMBL" id="JBHMAJ010000010">
    <property type="protein sequence ID" value="MFB9825586.1"/>
    <property type="molecule type" value="Genomic_DNA"/>
</dbReference>
<dbReference type="InterPro" id="IPR048925">
    <property type="entry name" value="RdfA"/>
</dbReference>
<dbReference type="Proteomes" id="UP001589595">
    <property type="component" value="Unassembled WGS sequence"/>
</dbReference>
<keyword evidence="2" id="KW-1185">Reference proteome</keyword>
<proteinExistence type="predicted"/>
<organism evidence="1 2">
    <name type="scientific">Halobaculum roseum</name>
    <dbReference type="NCBI Taxonomy" id="2175149"/>
    <lineage>
        <taxon>Archaea</taxon>
        <taxon>Methanobacteriati</taxon>
        <taxon>Methanobacteriota</taxon>
        <taxon>Stenosarchaea group</taxon>
        <taxon>Halobacteria</taxon>
        <taxon>Halobacteriales</taxon>
        <taxon>Haloferacaceae</taxon>
        <taxon>Halobaculum</taxon>
    </lineage>
</organism>
<dbReference type="RefSeq" id="WP_222921433.1">
    <property type="nucleotide sequence ID" value="NZ_CP082286.1"/>
</dbReference>